<dbReference type="AlphaFoldDB" id="A0A7M7NTL2"/>
<name>A0A7M7NTL2_STRPU</name>
<dbReference type="Pfam" id="PF09420">
    <property type="entry name" value="Nop16"/>
    <property type="match status" value="2"/>
</dbReference>
<comment type="similarity">
    <text evidence="2">Belongs to the NOP16 family.</text>
</comment>
<reference evidence="6" key="2">
    <citation type="submission" date="2021-01" db="UniProtKB">
        <authorList>
            <consortium name="EnsemblMetazoa"/>
        </authorList>
    </citation>
    <scope>IDENTIFICATION</scope>
</reference>
<dbReference type="EnsemblMetazoa" id="XM_030985686">
    <property type="protein sequence ID" value="XP_030841546"/>
    <property type="gene ID" value="LOC100894047"/>
</dbReference>
<keyword evidence="7" id="KW-1185">Reference proteome</keyword>
<dbReference type="InterPro" id="IPR019002">
    <property type="entry name" value="Ribosome_biogenesis_Nop16"/>
</dbReference>
<dbReference type="OrthoDB" id="285729at2759"/>
<dbReference type="GeneID" id="100894047"/>
<dbReference type="KEGG" id="spu:100894047"/>
<accession>A0A7M7NTL2</accession>
<feature type="region of interest" description="Disordered" evidence="5">
    <location>
        <begin position="1"/>
        <end position="21"/>
    </location>
</feature>
<dbReference type="Proteomes" id="UP000007110">
    <property type="component" value="Unassembled WGS sequence"/>
</dbReference>
<proteinExistence type="inferred from homology"/>
<evidence type="ECO:0000256" key="4">
    <source>
        <dbReference type="ARBA" id="ARBA00023242"/>
    </source>
</evidence>
<evidence type="ECO:0000256" key="1">
    <source>
        <dbReference type="ARBA" id="ARBA00004604"/>
    </source>
</evidence>
<sequence>MAKTKAARQRKKYKYSANRRKMWKKQKRLPNIECDPIKTAWDNKKSVKENLRAMGLSSDPNKTLPIPTTKERLAPVSLDDSMDFDDKLARPKGKQQVIKELEAMADMPTKKREKISEPMMMYCAHMMDKYGTDFKAMARDIKNYYQDTPKQIKKKIALFKTCKVQYQEYLAQKAGEDGQPDTEDVTMS</sequence>
<keyword evidence="4" id="KW-0539">Nucleus</keyword>
<evidence type="ECO:0000256" key="2">
    <source>
        <dbReference type="ARBA" id="ARBA00008479"/>
    </source>
</evidence>
<reference evidence="7" key="1">
    <citation type="submission" date="2015-02" db="EMBL/GenBank/DDBJ databases">
        <title>Genome sequencing for Strongylocentrotus purpuratus.</title>
        <authorList>
            <person name="Murali S."/>
            <person name="Liu Y."/>
            <person name="Vee V."/>
            <person name="English A."/>
            <person name="Wang M."/>
            <person name="Skinner E."/>
            <person name="Han Y."/>
            <person name="Muzny D.M."/>
            <person name="Worley K.C."/>
            <person name="Gibbs R.A."/>
        </authorList>
    </citation>
    <scope>NUCLEOTIDE SEQUENCE</scope>
</reference>
<dbReference type="FunCoup" id="A0A7M7NTL2">
    <property type="interactions" value="1651"/>
</dbReference>
<dbReference type="GO" id="GO:0005730">
    <property type="term" value="C:nucleolus"/>
    <property type="evidence" value="ECO:0000318"/>
    <property type="project" value="GO_Central"/>
</dbReference>
<evidence type="ECO:0000256" key="5">
    <source>
        <dbReference type="SAM" id="MobiDB-lite"/>
    </source>
</evidence>
<dbReference type="PANTHER" id="PTHR13243">
    <property type="entry name" value="HSPC111 PROTEIN-RELATED"/>
    <property type="match status" value="1"/>
</dbReference>
<organism evidence="6 7">
    <name type="scientific">Strongylocentrotus purpuratus</name>
    <name type="common">Purple sea urchin</name>
    <dbReference type="NCBI Taxonomy" id="7668"/>
    <lineage>
        <taxon>Eukaryota</taxon>
        <taxon>Metazoa</taxon>
        <taxon>Echinodermata</taxon>
        <taxon>Eleutherozoa</taxon>
        <taxon>Echinozoa</taxon>
        <taxon>Echinoidea</taxon>
        <taxon>Euechinoidea</taxon>
        <taxon>Echinacea</taxon>
        <taxon>Camarodonta</taxon>
        <taxon>Echinidea</taxon>
        <taxon>Strongylocentrotidae</taxon>
        <taxon>Strongylocentrotus</taxon>
    </lineage>
</organism>
<dbReference type="GO" id="GO:0042273">
    <property type="term" value="P:ribosomal large subunit biogenesis"/>
    <property type="evidence" value="ECO:0000318"/>
    <property type="project" value="GO_Central"/>
</dbReference>
<comment type="subcellular location">
    <subcellularLocation>
        <location evidence="1">Nucleus</location>
        <location evidence="1">Nucleolus</location>
    </subcellularLocation>
</comment>
<evidence type="ECO:0000313" key="7">
    <source>
        <dbReference type="Proteomes" id="UP000007110"/>
    </source>
</evidence>
<evidence type="ECO:0000313" key="6">
    <source>
        <dbReference type="EnsemblMetazoa" id="XP_030841546"/>
    </source>
</evidence>
<protein>
    <recommendedName>
        <fullName evidence="3">Nucleolar protein 16</fullName>
    </recommendedName>
</protein>
<dbReference type="RefSeq" id="XP_030841546.1">
    <property type="nucleotide sequence ID" value="XM_030985686.1"/>
</dbReference>
<dbReference type="PANTHER" id="PTHR13243:SF1">
    <property type="entry name" value="NUCLEOLAR PROTEIN 16"/>
    <property type="match status" value="1"/>
</dbReference>
<evidence type="ECO:0000256" key="3">
    <source>
        <dbReference type="ARBA" id="ARBA00015522"/>
    </source>
</evidence>
<dbReference type="InParanoid" id="A0A7M7NTL2"/>
<dbReference type="OMA" id="IDYVKHM"/>